<name>A0A4R6M8V8_9GAMM</name>
<comment type="caution">
    <text evidence="1">The sequence shown here is derived from an EMBL/GenBank/DDBJ whole genome shotgun (WGS) entry which is preliminary data.</text>
</comment>
<dbReference type="Proteomes" id="UP000294656">
    <property type="component" value="Unassembled WGS sequence"/>
</dbReference>
<dbReference type="SUPFAM" id="SSF88713">
    <property type="entry name" value="Glycoside hydrolase/deacetylase"/>
    <property type="match status" value="1"/>
</dbReference>
<dbReference type="InterPro" id="IPR006837">
    <property type="entry name" value="Divergent_DAC"/>
</dbReference>
<accession>A0A4R6M8V8</accession>
<keyword evidence="2" id="KW-1185">Reference proteome</keyword>
<evidence type="ECO:0000313" key="2">
    <source>
        <dbReference type="Proteomes" id="UP000294656"/>
    </source>
</evidence>
<evidence type="ECO:0000313" key="1">
    <source>
        <dbReference type="EMBL" id="TDO97928.1"/>
    </source>
</evidence>
<dbReference type="PANTHER" id="PTHR30105:SF2">
    <property type="entry name" value="DIVERGENT POLYSACCHARIDE DEACETYLASE SUPERFAMILY"/>
    <property type="match status" value="1"/>
</dbReference>
<gene>
    <name evidence="1" type="ORF">DFP79_1557</name>
</gene>
<dbReference type="AlphaFoldDB" id="A0A4R6M8V8"/>
<reference evidence="1 2" key="1">
    <citation type="submission" date="2019-03" db="EMBL/GenBank/DDBJ databases">
        <title>Genomic Encyclopedia of Type Strains, Phase III (KMG-III): the genomes of soil and plant-associated and newly described type strains.</title>
        <authorList>
            <person name="Whitman W."/>
        </authorList>
    </citation>
    <scope>NUCLEOTIDE SEQUENCE [LARGE SCALE GENOMIC DNA]</scope>
    <source>
        <strain evidence="1 2">CECT 7378</strain>
    </source>
</reference>
<dbReference type="GO" id="GO:0005975">
    <property type="term" value="P:carbohydrate metabolic process"/>
    <property type="evidence" value="ECO:0007669"/>
    <property type="project" value="InterPro"/>
</dbReference>
<sequence length="365" mass="40117">MIFFKSVKNRSLNKIAIFIFLASAIFPSYLMAHDTTPERLGPVVSTSNAVSTPQASSVMYPFSGEGLLNEEGKAAKLSSPSIDSLSMDSLSMDSLSMDRVLGPWILPSDSSLHHVNFTAPPSLLGHGKTNAEEDTEVNVESSRQPKISIIIDDVGYNRRGMESSLKLPTEVALAILPHTPFGEKTALKSMEQNRTTLLHAPMENQRELKLGPGGLYVSMSEHEFKSVLRDDLANLPGIKGVNNHMGSLLTTNAQAMNWVMQVLGESNLFFIDSVTSAESVAYTMAQRHSLLASKRDVFLDNVREVNAIDRQFQKLIQLAHKNGQAIAIGHPYPETMAYLLKRLADLNDVSVRLVPIDDMITPPSR</sequence>
<dbReference type="PANTHER" id="PTHR30105">
    <property type="entry name" value="UNCHARACTERIZED YIBQ-RELATED"/>
    <property type="match status" value="1"/>
</dbReference>
<proteinExistence type="predicted"/>
<dbReference type="Gene3D" id="3.20.20.370">
    <property type="entry name" value="Glycoside hydrolase/deacetylase"/>
    <property type="match status" value="1"/>
</dbReference>
<dbReference type="InterPro" id="IPR011330">
    <property type="entry name" value="Glyco_hydro/deAcase_b/a-brl"/>
</dbReference>
<dbReference type="EMBL" id="SNXC01000011">
    <property type="protein sequence ID" value="TDO97928.1"/>
    <property type="molecule type" value="Genomic_DNA"/>
</dbReference>
<dbReference type="CDD" id="cd10936">
    <property type="entry name" value="CE4_DAC2"/>
    <property type="match status" value="1"/>
</dbReference>
<organism evidence="1 2">
    <name type="scientific">Marinomonas balearica</name>
    <dbReference type="NCBI Taxonomy" id="491947"/>
    <lineage>
        <taxon>Bacteria</taxon>
        <taxon>Pseudomonadati</taxon>
        <taxon>Pseudomonadota</taxon>
        <taxon>Gammaproteobacteria</taxon>
        <taxon>Oceanospirillales</taxon>
        <taxon>Oceanospirillaceae</taxon>
        <taxon>Marinomonas</taxon>
    </lineage>
</organism>
<dbReference type="RefSeq" id="WP_243730226.1">
    <property type="nucleotide sequence ID" value="NZ_SNXC01000011.1"/>
</dbReference>
<protein>
    <recommendedName>
        <fullName evidence="3">Divergent polysaccharide deacetylase</fullName>
    </recommendedName>
</protein>
<evidence type="ECO:0008006" key="3">
    <source>
        <dbReference type="Google" id="ProtNLM"/>
    </source>
</evidence>
<dbReference type="Pfam" id="PF04748">
    <property type="entry name" value="Polysacc_deac_2"/>
    <property type="match status" value="1"/>
</dbReference>